<comment type="similarity">
    <text evidence="2">Belongs to the GSP F family.</text>
</comment>
<comment type="subcellular location">
    <subcellularLocation>
        <location evidence="1">Cell membrane</location>
        <topology evidence="1">Multi-pass membrane protein</topology>
    </subcellularLocation>
</comment>
<feature type="transmembrane region" description="Helical" evidence="7">
    <location>
        <begin position="336"/>
        <end position="356"/>
    </location>
</feature>
<keyword evidence="4 7" id="KW-0812">Transmembrane</keyword>
<dbReference type="OrthoDB" id="5444670at2"/>
<evidence type="ECO:0000256" key="6">
    <source>
        <dbReference type="ARBA" id="ARBA00023136"/>
    </source>
</evidence>
<dbReference type="PANTHER" id="PTHR30012:SF0">
    <property type="entry name" value="TYPE II SECRETION SYSTEM PROTEIN F-RELATED"/>
    <property type="match status" value="1"/>
</dbReference>
<protein>
    <recommendedName>
        <fullName evidence="8">Type II secretion system protein GspF domain-containing protein</fullName>
    </recommendedName>
</protein>
<dbReference type="Gene3D" id="1.20.81.30">
    <property type="entry name" value="Type II secretion system (T2SS), domain F"/>
    <property type="match status" value="2"/>
</dbReference>
<evidence type="ECO:0000313" key="9">
    <source>
        <dbReference type="EMBL" id="PKU22812.1"/>
    </source>
</evidence>
<dbReference type="InterPro" id="IPR003004">
    <property type="entry name" value="GspF/PilC"/>
</dbReference>
<evidence type="ECO:0000256" key="4">
    <source>
        <dbReference type="ARBA" id="ARBA00022692"/>
    </source>
</evidence>
<evidence type="ECO:0000256" key="5">
    <source>
        <dbReference type="ARBA" id="ARBA00022989"/>
    </source>
</evidence>
<keyword evidence="5 7" id="KW-1133">Transmembrane helix</keyword>
<dbReference type="InterPro" id="IPR042094">
    <property type="entry name" value="T2SS_GspF_sf"/>
</dbReference>
<organism evidence="9 10">
    <name type="scientific">Telmatospirillum siberiense</name>
    <dbReference type="NCBI Taxonomy" id="382514"/>
    <lineage>
        <taxon>Bacteria</taxon>
        <taxon>Pseudomonadati</taxon>
        <taxon>Pseudomonadota</taxon>
        <taxon>Alphaproteobacteria</taxon>
        <taxon>Rhodospirillales</taxon>
        <taxon>Rhodospirillaceae</taxon>
        <taxon>Telmatospirillum</taxon>
    </lineage>
</organism>
<proteinExistence type="inferred from homology"/>
<evidence type="ECO:0000256" key="1">
    <source>
        <dbReference type="ARBA" id="ARBA00004651"/>
    </source>
</evidence>
<evidence type="ECO:0000259" key="8">
    <source>
        <dbReference type="Pfam" id="PF00482"/>
    </source>
</evidence>
<dbReference type="RefSeq" id="WP_101252285.1">
    <property type="nucleotide sequence ID" value="NZ_PIUM01000026.1"/>
</dbReference>
<feature type="domain" description="Type II secretion system protein GspF" evidence="8">
    <location>
        <begin position="233"/>
        <end position="354"/>
    </location>
</feature>
<feature type="transmembrane region" description="Helical" evidence="7">
    <location>
        <begin position="135"/>
        <end position="161"/>
    </location>
</feature>
<feature type="transmembrane region" description="Helical" evidence="7">
    <location>
        <begin position="224"/>
        <end position="245"/>
    </location>
</feature>
<comment type="caution">
    <text evidence="9">The sequence shown here is derived from an EMBL/GenBank/DDBJ whole genome shotgun (WGS) entry which is preliminary data.</text>
</comment>
<keyword evidence="10" id="KW-1185">Reference proteome</keyword>
<evidence type="ECO:0000313" key="10">
    <source>
        <dbReference type="Proteomes" id="UP000233293"/>
    </source>
</evidence>
<dbReference type="Proteomes" id="UP000233293">
    <property type="component" value="Unassembled WGS sequence"/>
</dbReference>
<evidence type="ECO:0000256" key="7">
    <source>
        <dbReference type="SAM" id="Phobius"/>
    </source>
</evidence>
<dbReference type="EMBL" id="PIUM01000026">
    <property type="protein sequence ID" value="PKU22812.1"/>
    <property type="molecule type" value="Genomic_DNA"/>
</dbReference>
<evidence type="ECO:0000256" key="3">
    <source>
        <dbReference type="ARBA" id="ARBA00022475"/>
    </source>
</evidence>
<dbReference type="GO" id="GO:0005886">
    <property type="term" value="C:plasma membrane"/>
    <property type="evidence" value="ECO:0007669"/>
    <property type="project" value="UniProtKB-SubCell"/>
</dbReference>
<feature type="transmembrane region" description="Helical" evidence="7">
    <location>
        <begin position="182"/>
        <end position="204"/>
    </location>
</feature>
<name>A0A2N3PR03_9PROT</name>
<dbReference type="Pfam" id="PF00482">
    <property type="entry name" value="T2SSF"/>
    <property type="match status" value="2"/>
</dbReference>
<gene>
    <name evidence="9" type="ORF">CWS72_19340</name>
</gene>
<reference evidence="10" key="1">
    <citation type="submission" date="2017-12" db="EMBL/GenBank/DDBJ databases">
        <title>Draft genome sequence of Telmatospirillum siberiense 26-4b1T, an acidotolerant peatland alphaproteobacterium potentially involved in sulfur cycling.</title>
        <authorList>
            <person name="Hausmann B."/>
            <person name="Pjevac P."/>
            <person name="Schreck K."/>
            <person name="Herbold C.W."/>
            <person name="Daims H."/>
            <person name="Wagner M."/>
            <person name="Pester M."/>
            <person name="Loy A."/>
        </authorList>
    </citation>
    <scope>NUCLEOTIDE SEQUENCE [LARGE SCALE GENOMIC DNA]</scope>
    <source>
        <strain evidence="10">26-4b1</strain>
    </source>
</reference>
<dbReference type="InterPro" id="IPR018076">
    <property type="entry name" value="T2SS_GspF_dom"/>
</dbReference>
<keyword evidence="6 7" id="KW-0472">Membrane</keyword>
<accession>A0A2N3PR03</accession>
<feature type="domain" description="Type II secretion system protein GspF" evidence="8">
    <location>
        <begin position="35"/>
        <end position="153"/>
    </location>
</feature>
<evidence type="ECO:0000256" key="2">
    <source>
        <dbReference type="ARBA" id="ARBA00005745"/>
    </source>
</evidence>
<dbReference type="PANTHER" id="PTHR30012">
    <property type="entry name" value="GENERAL SECRETION PATHWAY PROTEIN"/>
    <property type="match status" value="1"/>
</dbReference>
<dbReference type="AlphaFoldDB" id="A0A2N3PR03"/>
<keyword evidence="3" id="KW-1003">Cell membrane</keyword>
<sequence>MKTIFDTIVFWFEGMDIGLFQARLALTARVRMRLYRKIASLSRTGMPLPRALDAIWQVSSLGGKRSASPLARVVDSWRRKVYDGHTFGKALDGWVPVQEWSLIEAGAGDLGQALDEAAGLIESSQKMLGAITTAVGYPLFLGGLLCILLWIFSVDAIPAFAEVKPMEKWTGLAAAMGVLSRVVHAGLLPFLALLLALLSAVVWSLPRWTGEWRARVDSWPPWSLYQLIMGTSFLASLVAFLKAGMPVPEALRRLRTIANPWLRERIDATLYFVNSGYDLGEALHLTGYRFPAREIVEDLRIYASLGNLEEAMGRLSAEWMKLSLDSLQAKSDAMKVAGMVFVAGTIAWIQFGIIAVQQQLTSGM</sequence>